<accession>A0A934UQ90</accession>
<dbReference type="RefSeq" id="WP_200786746.1">
    <property type="nucleotide sequence ID" value="NZ_JAEDAO010000001.1"/>
</dbReference>
<proteinExistence type="predicted"/>
<reference evidence="1" key="1">
    <citation type="submission" date="2020-12" db="EMBL/GenBank/DDBJ databases">
        <title>Ramlibacter sp. nov., isolated from a freshwater alga, Cryptomonas.</title>
        <authorList>
            <person name="Kim H.M."/>
            <person name="Jeon C.O."/>
        </authorList>
    </citation>
    <scope>NUCLEOTIDE SEQUENCE</scope>
    <source>
        <strain evidence="1">CrO1</strain>
    </source>
</reference>
<keyword evidence="2" id="KW-1185">Reference proteome</keyword>
<dbReference type="AlphaFoldDB" id="A0A934UQ90"/>
<protein>
    <submittedName>
        <fullName evidence="1">Uncharacterized protein</fullName>
    </submittedName>
</protein>
<comment type="caution">
    <text evidence="1">The sequence shown here is derived from an EMBL/GenBank/DDBJ whole genome shotgun (WGS) entry which is preliminary data.</text>
</comment>
<evidence type="ECO:0000313" key="1">
    <source>
        <dbReference type="EMBL" id="MBK0391870.1"/>
    </source>
</evidence>
<gene>
    <name evidence="1" type="ORF">I8E28_04655</name>
</gene>
<organism evidence="1 2">
    <name type="scientific">Ramlibacter algicola</name>
    <dbReference type="NCBI Taxonomy" id="2795217"/>
    <lineage>
        <taxon>Bacteria</taxon>
        <taxon>Pseudomonadati</taxon>
        <taxon>Pseudomonadota</taxon>
        <taxon>Betaproteobacteria</taxon>
        <taxon>Burkholderiales</taxon>
        <taxon>Comamonadaceae</taxon>
        <taxon>Ramlibacter</taxon>
    </lineage>
</organism>
<name>A0A934UQ90_9BURK</name>
<evidence type="ECO:0000313" key="2">
    <source>
        <dbReference type="Proteomes" id="UP000617041"/>
    </source>
</evidence>
<dbReference type="EMBL" id="JAEDAO010000001">
    <property type="protein sequence ID" value="MBK0391870.1"/>
    <property type="molecule type" value="Genomic_DNA"/>
</dbReference>
<dbReference type="Proteomes" id="UP000617041">
    <property type="component" value="Unassembled WGS sequence"/>
</dbReference>
<sequence length="122" mass="13579">MSPAQTMAVPRKPPMAMQAPYRPSAYRLLWSRIRRFFPPHAEVLQTPGGALEITWCLTGGRGSRYATPVLVRLERAWVADVESADDWGRGVMANRAAETVRRGMFGYEPEAPLPQARVIVVG</sequence>